<keyword evidence="6" id="KW-0460">Magnesium</keyword>
<dbReference type="Pfam" id="PF02775">
    <property type="entry name" value="TPP_enzyme_C"/>
    <property type="match status" value="1"/>
</dbReference>
<dbReference type="Pfam" id="PF00205">
    <property type="entry name" value="TPP_enzyme_M"/>
    <property type="match status" value="1"/>
</dbReference>
<dbReference type="GO" id="GO:0000287">
    <property type="term" value="F:magnesium ion binding"/>
    <property type="evidence" value="ECO:0007669"/>
    <property type="project" value="InterPro"/>
</dbReference>
<dbReference type="InterPro" id="IPR029035">
    <property type="entry name" value="DHS-like_NAD/FAD-binding_dom"/>
</dbReference>
<proteinExistence type="inferred from homology"/>
<evidence type="ECO:0000256" key="11">
    <source>
        <dbReference type="ARBA" id="ARBA00059903"/>
    </source>
</evidence>
<dbReference type="GO" id="GO:0042802">
    <property type="term" value="F:identical protein binding"/>
    <property type="evidence" value="ECO:0007669"/>
    <property type="project" value="UniProtKB-ARBA"/>
</dbReference>
<dbReference type="EMBL" id="JAHWLI010000036">
    <property type="protein sequence ID" value="MBW3117237.1"/>
    <property type="molecule type" value="Genomic_DNA"/>
</dbReference>
<evidence type="ECO:0000313" key="24">
    <source>
        <dbReference type="Proteomes" id="UP000216001"/>
    </source>
</evidence>
<reference evidence="23" key="3">
    <citation type="submission" date="2021-06" db="EMBL/GenBank/DDBJ databases">
        <title>Emergence of genetically related NDM-1-producing Providencia rettgeri strains in Argentina.</title>
        <authorList>
            <person name="Pasteran F."/>
            <person name="Meo A."/>
            <person name="Gomez S."/>
            <person name="Derdoy L."/>
            <person name="Albronoz E."/>
            <person name="Faccone D."/>
            <person name="Guerriero L."/>
            <person name="Archuby D."/>
            <person name="Tarzia A."/>
            <person name="Lopez M."/>
            <person name="Corso A."/>
        </authorList>
    </citation>
    <scope>NUCLEOTIDE SEQUENCE</scope>
    <source>
        <strain evidence="23">PreM15628</strain>
    </source>
</reference>
<name>A0A264VRF3_PRORE</name>
<comment type="subunit">
    <text evidence="9">Homotetramer; dimer of dimers.</text>
</comment>
<evidence type="ECO:0000256" key="2">
    <source>
        <dbReference type="ARBA" id="ARBA00007812"/>
    </source>
</evidence>
<reference evidence="22 24" key="1">
    <citation type="submission" date="2017-07" db="EMBL/GenBank/DDBJ databases">
        <title>blaIMP-27 on transferable plasmids in Proteus mirabilis and Providencia rettgeri.</title>
        <authorList>
            <person name="Potter R."/>
        </authorList>
    </citation>
    <scope>NUCLEOTIDE SEQUENCE [LARGE SCALE GENOMIC DNA]</scope>
    <source>
        <strain evidence="22 24">PR1</strain>
    </source>
</reference>
<keyword evidence="7 15" id="KW-0786">Thiamine pyrophosphate</keyword>
<evidence type="ECO:0000256" key="3">
    <source>
        <dbReference type="ARBA" id="ARBA00022723"/>
    </source>
</evidence>
<reference evidence="20" key="4">
    <citation type="submission" date="2021-07" db="EMBL/GenBank/DDBJ databases">
        <authorList>
            <person name="Stanton E."/>
        </authorList>
    </citation>
    <scope>NUCLEOTIDE SEQUENCE</scope>
    <source>
        <strain evidence="20">2021EL-01139</strain>
    </source>
</reference>
<dbReference type="Proteomes" id="UP000216001">
    <property type="component" value="Unassembled WGS sequence"/>
</dbReference>
<dbReference type="Proteomes" id="UP000682358">
    <property type="component" value="Chromosome"/>
</dbReference>
<dbReference type="SUPFAM" id="SSF52467">
    <property type="entry name" value="DHS-like NAD/FAD-binding domain"/>
    <property type="match status" value="1"/>
</dbReference>
<dbReference type="InterPro" id="IPR011766">
    <property type="entry name" value="TPP_enzyme_TPP-bd"/>
</dbReference>
<evidence type="ECO:0000256" key="10">
    <source>
        <dbReference type="ARBA" id="ARBA00052565"/>
    </source>
</evidence>
<keyword evidence="8 19" id="KW-0456">Lyase</keyword>
<dbReference type="FunFam" id="3.40.50.1220:FF:000006">
    <property type="entry name" value="2-hydroxyacyl-CoA lyase 1"/>
    <property type="match status" value="1"/>
</dbReference>
<dbReference type="Proteomes" id="UP001159001">
    <property type="component" value="Unassembled WGS sequence"/>
</dbReference>
<dbReference type="EC" id="4.1.1.8" evidence="13"/>
<sequence>MSADQTQNLTDGMHIIVDALKKNGIDTIYGVVGIPVTDMARHAQAEGIRYIGFRHEQSAGNAAAISGFITQKPGICLTVSAPGFLNGMVALANATTNGFPMIQISGSSDRAIIDLQQGDYEELDQMNTAKPFVKASYRVNKPEDLGIALARAIRASVSGRPGGVYLDLTTEVLSAVMDKDAADKTIFTVEDPAPRQIPSPDSVNKALKLLASAKRPLIILGKGAAYAQADDNIRQFIETTGIPYLPMSMAKGLLPDTHPLSAASARSYALSSADVVVLMGARLNWLLDHGKGKHWSPETQFIQLDIEPSEIDSNRPIAAPVVGDIYSSIESLLAGLKSTPVKSPTEWIVSIDEHKKINVEKMAVKLNTDTSPMNYFNALRAIRDVLVDHQDVYVVNEGANTLDNGRNIIDMYQPRKRLDCGTWGVMGVGMGYAVGAAVTSGKPVVAIEGDSAFGFSGMEIETICRYKLPVTILIFNNGGIYRGDGVNLHGDQDPSPTVLMGGARYDKMIEAFGGIGYQATTPAEVQEALRAGLASGHPTLINVVIDPAVGTESGHIGNLNPKSVVKN</sequence>
<evidence type="ECO:0000256" key="9">
    <source>
        <dbReference type="ARBA" id="ARBA00044762"/>
    </source>
</evidence>
<keyword evidence="5" id="KW-0210">Decarboxylase</keyword>
<evidence type="ECO:0000313" key="23">
    <source>
        <dbReference type="EMBL" id="QWQ20793.1"/>
    </source>
</evidence>
<dbReference type="Proteomes" id="UP001155882">
    <property type="component" value="Unassembled WGS sequence"/>
</dbReference>
<comment type="pathway">
    <text evidence="12">Metabolic intermediate degradation; oxalate degradation; CO(2) and formate from oxalate: step 2/2.</text>
</comment>
<dbReference type="EMBL" id="CAHPSF010000010">
    <property type="protein sequence ID" value="CAB5708223.1"/>
    <property type="molecule type" value="Genomic_DNA"/>
</dbReference>
<evidence type="ECO:0000256" key="12">
    <source>
        <dbReference type="ARBA" id="ARBA00060708"/>
    </source>
</evidence>
<dbReference type="GO" id="GO:0043531">
    <property type="term" value="F:ADP binding"/>
    <property type="evidence" value="ECO:0007669"/>
    <property type="project" value="UniProtKB-ARBA"/>
</dbReference>
<evidence type="ECO:0000256" key="15">
    <source>
        <dbReference type="RuleBase" id="RU362132"/>
    </source>
</evidence>
<keyword evidence="3" id="KW-0479">Metal-binding</keyword>
<dbReference type="GO" id="GO:0033611">
    <property type="term" value="P:oxalate catabolic process"/>
    <property type="evidence" value="ECO:0007669"/>
    <property type="project" value="InterPro"/>
</dbReference>
<feature type="domain" description="Thiamine pyrophosphate enzyme central" evidence="16">
    <location>
        <begin position="203"/>
        <end position="332"/>
    </location>
</feature>
<evidence type="ECO:0000313" key="21">
    <source>
        <dbReference type="EMBL" id="MDI9093742.1"/>
    </source>
</evidence>
<dbReference type="InterPro" id="IPR017660">
    <property type="entry name" value="Oxalyl-CoA_decarboxylase"/>
</dbReference>
<evidence type="ECO:0000259" key="18">
    <source>
        <dbReference type="Pfam" id="PF02776"/>
    </source>
</evidence>
<dbReference type="NCBIfam" id="NF006721">
    <property type="entry name" value="PRK09259.1"/>
    <property type="match status" value="1"/>
</dbReference>
<dbReference type="EMBL" id="CP076405">
    <property type="protein sequence ID" value="QWQ20793.1"/>
    <property type="molecule type" value="Genomic_DNA"/>
</dbReference>
<feature type="domain" description="Thiamine pyrophosphate enzyme N-terminal TPP-binding" evidence="18">
    <location>
        <begin position="11"/>
        <end position="127"/>
    </location>
</feature>
<evidence type="ECO:0000259" key="16">
    <source>
        <dbReference type="Pfam" id="PF00205"/>
    </source>
</evidence>
<dbReference type="CDD" id="cd07035">
    <property type="entry name" value="TPP_PYR_POX_like"/>
    <property type="match status" value="1"/>
</dbReference>
<dbReference type="FunFam" id="3.40.50.970:FF:000042">
    <property type="entry name" value="Oxalyl-CoA decarboxylase"/>
    <property type="match status" value="1"/>
</dbReference>
<comment type="cofactor">
    <cofactor evidence="1">
        <name>thiamine diphosphate</name>
        <dbReference type="ChEBI" id="CHEBI:58937"/>
    </cofactor>
</comment>
<comment type="catalytic activity">
    <reaction evidence="10">
        <text>oxalyl-CoA + H(+) = formyl-CoA + CO2</text>
        <dbReference type="Rhea" id="RHEA:19333"/>
        <dbReference type="ChEBI" id="CHEBI:15378"/>
        <dbReference type="ChEBI" id="CHEBI:16526"/>
        <dbReference type="ChEBI" id="CHEBI:57376"/>
        <dbReference type="ChEBI" id="CHEBI:57388"/>
        <dbReference type="EC" id="4.1.1.8"/>
    </reaction>
</comment>
<protein>
    <recommendedName>
        <fullName evidence="14">Oxalyl-CoA decarboxylase</fullName>
        <ecNumber evidence="13">4.1.1.8</ecNumber>
    </recommendedName>
</protein>
<dbReference type="InterPro" id="IPR029061">
    <property type="entry name" value="THDP-binding"/>
</dbReference>
<dbReference type="PANTHER" id="PTHR43710">
    <property type="entry name" value="2-HYDROXYACYL-COA LYASE"/>
    <property type="match status" value="1"/>
</dbReference>
<reference evidence="21" key="5">
    <citation type="submission" date="2022-10" db="EMBL/GenBank/DDBJ databases">
        <title>Bacterial isolates recovered from the One Health project in Brazil.</title>
        <authorList>
            <person name="Valiatti T.B."/>
            <person name="Santos F."/>
            <person name="Cayo R."/>
            <person name="Gales A.C."/>
        </authorList>
    </citation>
    <scope>NUCLEOTIDE SEQUENCE</scope>
    <source>
        <strain evidence="21">PVR188</strain>
    </source>
</reference>
<evidence type="ECO:0000313" key="19">
    <source>
        <dbReference type="EMBL" id="CAB5708223.1"/>
    </source>
</evidence>
<dbReference type="RefSeq" id="WP_094961976.1">
    <property type="nucleotide sequence ID" value="NZ_ABDWLN020000027.1"/>
</dbReference>
<evidence type="ECO:0000256" key="14">
    <source>
        <dbReference type="ARBA" id="ARBA00070171"/>
    </source>
</evidence>
<evidence type="ECO:0000256" key="5">
    <source>
        <dbReference type="ARBA" id="ARBA00022793"/>
    </source>
</evidence>
<evidence type="ECO:0000313" key="22">
    <source>
        <dbReference type="EMBL" id="OZS73862.1"/>
    </source>
</evidence>
<dbReference type="Gene3D" id="3.40.50.970">
    <property type="match status" value="2"/>
</dbReference>
<reference evidence="19" key="2">
    <citation type="submission" date="2020-05" db="EMBL/GenBank/DDBJ databases">
        <authorList>
            <person name="Delgado-Blas J."/>
        </authorList>
    </citation>
    <scope>NUCLEOTIDE SEQUENCE</scope>
    <source>
        <strain evidence="19">BB1453</strain>
    </source>
</reference>
<keyword evidence="4" id="KW-0547">Nucleotide-binding</keyword>
<evidence type="ECO:0000313" key="20">
    <source>
        <dbReference type="EMBL" id="MBW3117237.1"/>
    </source>
</evidence>
<dbReference type="SUPFAM" id="SSF52518">
    <property type="entry name" value="Thiamin diphosphate-binding fold (THDP-binding)"/>
    <property type="match status" value="2"/>
</dbReference>
<dbReference type="EMBL" id="NOWC01000017">
    <property type="protein sequence ID" value="OZS73862.1"/>
    <property type="molecule type" value="Genomic_DNA"/>
</dbReference>
<dbReference type="STRING" id="587.RB151_044680"/>
<dbReference type="Pfam" id="PF02776">
    <property type="entry name" value="TPP_enzyme_N"/>
    <property type="match status" value="1"/>
</dbReference>
<accession>A0A264VRF3</accession>
<dbReference type="GeneID" id="92276932"/>
<evidence type="ECO:0000256" key="6">
    <source>
        <dbReference type="ARBA" id="ARBA00022842"/>
    </source>
</evidence>
<dbReference type="GO" id="GO:0001561">
    <property type="term" value="P:fatty acid alpha-oxidation"/>
    <property type="evidence" value="ECO:0007669"/>
    <property type="project" value="TreeGrafter"/>
</dbReference>
<evidence type="ECO:0000256" key="7">
    <source>
        <dbReference type="ARBA" id="ARBA00023052"/>
    </source>
</evidence>
<dbReference type="EMBL" id="JAOWIN010000010">
    <property type="protein sequence ID" value="MDI9093742.1"/>
    <property type="molecule type" value="Genomic_DNA"/>
</dbReference>
<evidence type="ECO:0000259" key="17">
    <source>
        <dbReference type="Pfam" id="PF02775"/>
    </source>
</evidence>
<dbReference type="GO" id="GO:0030976">
    <property type="term" value="F:thiamine pyrophosphate binding"/>
    <property type="evidence" value="ECO:0007669"/>
    <property type="project" value="InterPro"/>
</dbReference>
<dbReference type="CDD" id="cd02004">
    <property type="entry name" value="TPP_BZL_OCoD_HPCL"/>
    <property type="match status" value="1"/>
</dbReference>
<dbReference type="PANTHER" id="PTHR43710:SF2">
    <property type="entry name" value="2-HYDROXYACYL-COA LYASE 1"/>
    <property type="match status" value="1"/>
</dbReference>
<organism evidence="22 24">
    <name type="scientific">Providencia rettgeri</name>
    <dbReference type="NCBI Taxonomy" id="587"/>
    <lineage>
        <taxon>Bacteria</taxon>
        <taxon>Pseudomonadati</taxon>
        <taxon>Pseudomonadota</taxon>
        <taxon>Gammaproteobacteria</taxon>
        <taxon>Enterobacterales</taxon>
        <taxon>Morganellaceae</taxon>
        <taxon>Providencia</taxon>
    </lineage>
</organism>
<evidence type="ECO:0000256" key="4">
    <source>
        <dbReference type="ARBA" id="ARBA00022741"/>
    </source>
</evidence>
<dbReference type="InterPro" id="IPR012000">
    <property type="entry name" value="Thiamin_PyroP_enz_cen_dom"/>
</dbReference>
<gene>
    <name evidence="19" type="primary">oxc</name>
    <name evidence="22" type="ORF">CHI95_14260</name>
    <name evidence="19" type="ORF">GHA_03307</name>
    <name evidence="23" type="ORF">KOF27_19935</name>
    <name evidence="20" type="ORF">KYI77_12325</name>
    <name evidence="21" type="ORF">OGX73_14035</name>
</gene>
<dbReference type="InterPro" id="IPR045025">
    <property type="entry name" value="HACL1-like"/>
</dbReference>
<dbReference type="InterPro" id="IPR012001">
    <property type="entry name" value="Thiamin_PyroP_enz_TPP-bd_dom"/>
</dbReference>
<evidence type="ECO:0000256" key="13">
    <source>
        <dbReference type="ARBA" id="ARBA00067070"/>
    </source>
</evidence>
<evidence type="ECO:0000256" key="8">
    <source>
        <dbReference type="ARBA" id="ARBA00023239"/>
    </source>
</evidence>
<dbReference type="Gene3D" id="3.40.50.1220">
    <property type="entry name" value="TPP-binding domain"/>
    <property type="match status" value="1"/>
</dbReference>
<comment type="similarity">
    <text evidence="2 15">Belongs to the TPP enzyme family.</text>
</comment>
<dbReference type="NCBIfam" id="TIGR03254">
    <property type="entry name" value="oxalate_oxc"/>
    <property type="match status" value="1"/>
</dbReference>
<dbReference type="Proteomes" id="UP000834611">
    <property type="component" value="Unassembled WGS sequence"/>
</dbReference>
<dbReference type="FunFam" id="3.40.50.970:FF:000040">
    <property type="entry name" value="Oxalyl-CoA decarboxylase"/>
    <property type="match status" value="1"/>
</dbReference>
<dbReference type="GO" id="GO:0008949">
    <property type="term" value="F:oxalyl-CoA decarboxylase activity"/>
    <property type="evidence" value="ECO:0007669"/>
    <property type="project" value="UniProtKB-EC"/>
</dbReference>
<feature type="domain" description="Thiamine pyrophosphate enzyme TPP-binding" evidence="17">
    <location>
        <begin position="408"/>
        <end position="543"/>
    </location>
</feature>
<comment type="function">
    <text evidence="11">Involved in the catabolism of oxalate and in the adapatation to low pH via the induction of the oxalate-dependent acid tolerance response (ATR). Catalyzes the decarboxylation of oxalyl-CoA to yield carbon dioxide and formyl-CoA.</text>
</comment>
<evidence type="ECO:0000256" key="1">
    <source>
        <dbReference type="ARBA" id="ARBA00001964"/>
    </source>
</evidence>
<dbReference type="AlphaFoldDB" id="A0A264VRF3"/>